<gene>
    <name evidence="2" type="ORF">QBC46DRAFT_387763</name>
</gene>
<dbReference type="Proteomes" id="UP001303473">
    <property type="component" value="Unassembled WGS sequence"/>
</dbReference>
<organism evidence="2 3">
    <name type="scientific">Diplogelasinospora grovesii</name>
    <dbReference type="NCBI Taxonomy" id="303347"/>
    <lineage>
        <taxon>Eukaryota</taxon>
        <taxon>Fungi</taxon>
        <taxon>Dikarya</taxon>
        <taxon>Ascomycota</taxon>
        <taxon>Pezizomycotina</taxon>
        <taxon>Sordariomycetes</taxon>
        <taxon>Sordariomycetidae</taxon>
        <taxon>Sordariales</taxon>
        <taxon>Diplogelasinosporaceae</taxon>
        <taxon>Diplogelasinospora</taxon>
    </lineage>
</organism>
<evidence type="ECO:0000313" key="3">
    <source>
        <dbReference type="Proteomes" id="UP001303473"/>
    </source>
</evidence>
<feature type="signal peptide" evidence="1">
    <location>
        <begin position="1"/>
        <end position="23"/>
    </location>
</feature>
<keyword evidence="3" id="KW-1185">Reference proteome</keyword>
<dbReference type="AlphaFoldDB" id="A0AAN6N932"/>
<protein>
    <submittedName>
        <fullName evidence="2">Uncharacterized protein</fullName>
    </submittedName>
</protein>
<evidence type="ECO:0000313" key="2">
    <source>
        <dbReference type="EMBL" id="KAK3939522.1"/>
    </source>
</evidence>
<feature type="chain" id="PRO_5042984101" evidence="1">
    <location>
        <begin position="24"/>
        <end position="287"/>
    </location>
</feature>
<accession>A0AAN6N932</accession>
<name>A0AAN6N932_9PEZI</name>
<proteinExistence type="predicted"/>
<keyword evidence="1" id="KW-0732">Signal</keyword>
<sequence length="287" mass="32246">MKGATFAAGVLQLHLLFASAVSAYWNRGAAERALYYAVYVLEDIHFNQDAYDGWKIAPGCVGTRKGIWGQKGRCNLAEFCDWIWATTEKDERPPKDKIKWTKAMVGAKMPDVIVSVIMGAKYTDGSFMLRHDTTPKQYGYTGNIDVSGRVWPGEAGVTDYWQSLEKFGPRAAVLKKDFDEAVKSGAIVTDPSNSKYKAHKAVIDKFNDFYTAATNAAEIVIDWRVQDKWRHLETMGDWKNSLGVDGVWEEKASAHSMVGNWNEINKEKTLDQMVDKLGITREEATNK</sequence>
<reference evidence="3" key="1">
    <citation type="journal article" date="2023" name="Mol. Phylogenet. Evol.">
        <title>Genome-scale phylogeny and comparative genomics of the fungal order Sordariales.</title>
        <authorList>
            <person name="Hensen N."/>
            <person name="Bonometti L."/>
            <person name="Westerberg I."/>
            <person name="Brannstrom I.O."/>
            <person name="Guillou S."/>
            <person name="Cros-Aarteil S."/>
            <person name="Calhoun S."/>
            <person name="Haridas S."/>
            <person name="Kuo A."/>
            <person name="Mondo S."/>
            <person name="Pangilinan J."/>
            <person name="Riley R."/>
            <person name="LaButti K."/>
            <person name="Andreopoulos B."/>
            <person name="Lipzen A."/>
            <person name="Chen C."/>
            <person name="Yan M."/>
            <person name="Daum C."/>
            <person name="Ng V."/>
            <person name="Clum A."/>
            <person name="Steindorff A."/>
            <person name="Ohm R.A."/>
            <person name="Martin F."/>
            <person name="Silar P."/>
            <person name="Natvig D.O."/>
            <person name="Lalanne C."/>
            <person name="Gautier V."/>
            <person name="Ament-Velasquez S.L."/>
            <person name="Kruys A."/>
            <person name="Hutchinson M.I."/>
            <person name="Powell A.J."/>
            <person name="Barry K."/>
            <person name="Miller A.N."/>
            <person name="Grigoriev I.V."/>
            <person name="Debuchy R."/>
            <person name="Gladieux P."/>
            <person name="Hiltunen Thoren M."/>
            <person name="Johannesson H."/>
        </authorList>
    </citation>
    <scope>NUCLEOTIDE SEQUENCE [LARGE SCALE GENOMIC DNA]</scope>
    <source>
        <strain evidence="3">CBS 340.73</strain>
    </source>
</reference>
<comment type="caution">
    <text evidence="2">The sequence shown here is derived from an EMBL/GenBank/DDBJ whole genome shotgun (WGS) entry which is preliminary data.</text>
</comment>
<dbReference type="EMBL" id="MU853810">
    <property type="protein sequence ID" value="KAK3939522.1"/>
    <property type="molecule type" value="Genomic_DNA"/>
</dbReference>
<evidence type="ECO:0000256" key="1">
    <source>
        <dbReference type="SAM" id="SignalP"/>
    </source>
</evidence>